<keyword evidence="3" id="KW-1185">Reference proteome</keyword>
<evidence type="ECO:0000313" key="2">
    <source>
        <dbReference type="EMBL" id="MFI0793202.1"/>
    </source>
</evidence>
<protein>
    <submittedName>
        <fullName evidence="2">Helix-turn-helix domain-containing protein</fullName>
    </submittedName>
</protein>
<dbReference type="Pfam" id="PF01978">
    <property type="entry name" value="TrmB"/>
    <property type="match status" value="1"/>
</dbReference>
<dbReference type="EMBL" id="JBIRPU010000005">
    <property type="protein sequence ID" value="MFI0793202.1"/>
    <property type="molecule type" value="Genomic_DNA"/>
</dbReference>
<dbReference type="PANTHER" id="PTHR34293:SF1">
    <property type="entry name" value="HTH-TYPE TRANSCRIPTIONAL REGULATOR TRMBL2"/>
    <property type="match status" value="1"/>
</dbReference>
<dbReference type="InterPro" id="IPR002831">
    <property type="entry name" value="Tscrpt_reg_TrmB_N"/>
</dbReference>
<comment type="caution">
    <text evidence="2">The sequence shown here is derived from an EMBL/GenBank/DDBJ whole genome shotgun (WGS) entry which is preliminary data.</text>
</comment>
<dbReference type="Proteomes" id="UP001611075">
    <property type="component" value="Unassembled WGS sequence"/>
</dbReference>
<accession>A0ABW7SHP5</accession>
<dbReference type="InterPro" id="IPR000792">
    <property type="entry name" value="Tscrpt_reg_LuxR_C"/>
</dbReference>
<dbReference type="SUPFAM" id="SSF46785">
    <property type="entry name" value="Winged helix' DNA-binding domain"/>
    <property type="match status" value="1"/>
</dbReference>
<sequence length="339" mass="36938">MLDALGLDGTEQLVYQALIRQPSASVDNLGDMTRLTPPQIHDALAALEELDLVRPVPGPVVRYPPAPPDVALEALILRKEAELKLVRATALELDEAYHRALATQHPTGLVEIVVGREAVHERGQRLMRAARREMCAFDRPPYLDDPLATNQIELDALAKGVNFRVVYDRATLDIPGWWSGHYQSVAAAGERARVASGVPVKMYVVDGQIALVALQTKHHTIHASAIVRPSELLDALQSLFDTLWRQAVPLPQLPKLGAADPDPEDLPPAQAGPTPFEATLVSLLAAGLGDEAIGRQTGLSYRTLQRRVRSLMDRLGAQTRFQAGLQAAHRGWVQPPSAD</sequence>
<name>A0ABW7SHP5_9ACTN</name>
<dbReference type="SMART" id="SM00421">
    <property type="entry name" value="HTH_LUXR"/>
    <property type="match status" value="1"/>
</dbReference>
<dbReference type="Gene3D" id="1.10.10.10">
    <property type="entry name" value="Winged helix-like DNA-binding domain superfamily/Winged helix DNA-binding domain"/>
    <property type="match status" value="2"/>
</dbReference>
<gene>
    <name evidence="2" type="ORF">ACH4OY_10945</name>
</gene>
<proteinExistence type="predicted"/>
<evidence type="ECO:0000259" key="1">
    <source>
        <dbReference type="SMART" id="SM00421"/>
    </source>
</evidence>
<dbReference type="InterPro" id="IPR016032">
    <property type="entry name" value="Sig_transdc_resp-reg_C-effctor"/>
</dbReference>
<dbReference type="InterPro" id="IPR036390">
    <property type="entry name" value="WH_DNA-bd_sf"/>
</dbReference>
<reference evidence="2 3" key="1">
    <citation type="submission" date="2024-10" db="EMBL/GenBank/DDBJ databases">
        <title>The Natural Products Discovery Center: Release of the First 8490 Sequenced Strains for Exploring Actinobacteria Biosynthetic Diversity.</title>
        <authorList>
            <person name="Kalkreuter E."/>
            <person name="Kautsar S.A."/>
            <person name="Yang D."/>
            <person name="Bader C.D."/>
            <person name="Teijaro C.N."/>
            <person name="Fluegel L."/>
            <person name="Davis C.M."/>
            <person name="Simpson J.R."/>
            <person name="Lauterbach L."/>
            <person name="Steele A.D."/>
            <person name="Gui C."/>
            <person name="Meng S."/>
            <person name="Li G."/>
            <person name="Viehrig K."/>
            <person name="Ye F."/>
            <person name="Su P."/>
            <person name="Kiefer A.F."/>
            <person name="Nichols A."/>
            <person name="Cepeda A.J."/>
            <person name="Yan W."/>
            <person name="Fan B."/>
            <person name="Jiang Y."/>
            <person name="Adhikari A."/>
            <person name="Zheng C.-J."/>
            <person name="Schuster L."/>
            <person name="Cowan T.M."/>
            <person name="Smanski M.J."/>
            <person name="Chevrette M.G."/>
            <person name="De Carvalho L.P.S."/>
            <person name="Shen B."/>
        </authorList>
    </citation>
    <scope>NUCLEOTIDE SEQUENCE [LARGE SCALE GENOMIC DNA]</scope>
    <source>
        <strain evidence="2 3">NPDC021253</strain>
    </source>
</reference>
<dbReference type="SUPFAM" id="SSF46894">
    <property type="entry name" value="C-terminal effector domain of the bipartite response regulators"/>
    <property type="match status" value="1"/>
</dbReference>
<evidence type="ECO:0000313" key="3">
    <source>
        <dbReference type="Proteomes" id="UP001611075"/>
    </source>
</evidence>
<dbReference type="InterPro" id="IPR051797">
    <property type="entry name" value="TrmB-like"/>
</dbReference>
<dbReference type="RefSeq" id="WP_396678420.1">
    <property type="nucleotide sequence ID" value="NZ_JBIRPU010000005.1"/>
</dbReference>
<organism evidence="2 3">
    <name type="scientific">Micromonospora rubida</name>
    <dbReference type="NCBI Taxonomy" id="2697657"/>
    <lineage>
        <taxon>Bacteria</taxon>
        <taxon>Bacillati</taxon>
        <taxon>Actinomycetota</taxon>
        <taxon>Actinomycetes</taxon>
        <taxon>Micromonosporales</taxon>
        <taxon>Micromonosporaceae</taxon>
        <taxon>Micromonospora</taxon>
    </lineage>
</organism>
<dbReference type="PANTHER" id="PTHR34293">
    <property type="entry name" value="HTH-TYPE TRANSCRIPTIONAL REGULATOR TRMBL2"/>
    <property type="match status" value="1"/>
</dbReference>
<feature type="domain" description="HTH luxR-type" evidence="1">
    <location>
        <begin position="270"/>
        <end position="327"/>
    </location>
</feature>
<dbReference type="InterPro" id="IPR036388">
    <property type="entry name" value="WH-like_DNA-bd_sf"/>
</dbReference>